<sequence>MKERLVKKLKTVSLFSLGFFFLSFPQSVSVSQFFGGLTIATSFPLFILDQEAQKTWKRIQNPFLFFSEFISFFFCLLCFTRKTIPLFSRNF</sequence>
<dbReference type="EMBL" id="AKWO02000078">
    <property type="protein sequence ID" value="EMF98866.1"/>
    <property type="molecule type" value="Genomic_DNA"/>
</dbReference>
<comment type="caution">
    <text evidence="2">The sequence shown here is derived from an EMBL/GenBank/DDBJ whole genome shotgun (WGS) entry which is preliminary data.</text>
</comment>
<evidence type="ECO:0000313" key="2">
    <source>
        <dbReference type="EMBL" id="EMF98866.1"/>
    </source>
</evidence>
<dbReference type="Proteomes" id="UP000011783">
    <property type="component" value="Unassembled WGS sequence"/>
</dbReference>
<organism evidence="2 3">
    <name type="scientific">Leptospira borgpetersenii str. 200701203</name>
    <dbReference type="NCBI Taxonomy" id="1193007"/>
    <lineage>
        <taxon>Bacteria</taxon>
        <taxon>Pseudomonadati</taxon>
        <taxon>Spirochaetota</taxon>
        <taxon>Spirochaetia</taxon>
        <taxon>Leptospirales</taxon>
        <taxon>Leptospiraceae</taxon>
        <taxon>Leptospira</taxon>
    </lineage>
</organism>
<name>M3GD62_LEPBO</name>
<gene>
    <name evidence="2" type="ORF">LEP1GSC123_3057</name>
</gene>
<reference evidence="2 3" key="1">
    <citation type="submission" date="2013-01" db="EMBL/GenBank/DDBJ databases">
        <authorList>
            <person name="Harkins D.M."/>
            <person name="Durkin A.S."/>
            <person name="Brinkac L.M."/>
            <person name="Haft D.H."/>
            <person name="Selengut J.D."/>
            <person name="Sanka R."/>
            <person name="DePew J."/>
            <person name="Purushe J."/>
            <person name="Picardeau M."/>
            <person name="Werts C."/>
            <person name="Goarant C."/>
            <person name="Vinetz J.M."/>
            <person name="Sutton G.G."/>
            <person name="Nierman W.C."/>
            <person name="Fouts D.E."/>
        </authorList>
    </citation>
    <scope>NUCLEOTIDE SEQUENCE [LARGE SCALE GENOMIC DNA]</scope>
    <source>
        <strain evidence="2 3">200701203</strain>
    </source>
</reference>
<keyword evidence="1" id="KW-1133">Transmembrane helix</keyword>
<dbReference type="AlphaFoldDB" id="M3GD62"/>
<evidence type="ECO:0000313" key="3">
    <source>
        <dbReference type="Proteomes" id="UP000011783"/>
    </source>
</evidence>
<protein>
    <submittedName>
        <fullName evidence="2">Uncharacterized protein</fullName>
    </submittedName>
</protein>
<dbReference type="BioCyc" id="LBOR1193007:G11KN-651-MONOMER"/>
<evidence type="ECO:0000256" key="1">
    <source>
        <dbReference type="SAM" id="Phobius"/>
    </source>
</evidence>
<feature type="transmembrane region" description="Helical" evidence="1">
    <location>
        <begin position="64"/>
        <end position="80"/>
    </location>
</feature>
<keyword evidence="1" id="KW-0472">Membrane</keyword>
<accession>M3GD62</accession>
<keyword evidence="1" id="KW-0812">Transmembrane</keyword>
<proteinExistence type="predicted"/>